<name>A0A0C3D9J2_OIDMZ</name>
<keyword evidence="2" id="KW-0472">Membrane</keyword>
<keyword evidence="2" id="KW-0812">Transmembrane</keyword>
<dbReference type="EMBL" id="KN832870">
    <property type="protein sequence ID" value="KIN08004.1"/>
    <property type="molecule type" value="Genomic_DNA"/>
</dbReference>
<keyword evidence="2" id="KW-1133">Transmembrane helix</keyword>
<sequence>MTDAPTLEHQSRGRDSQSQSADDGGNGNGSGLDSGCAEGIGSEEFQFTFSQPSALAAACAEAHIRRRKIAIPRGMRRAQGKGHEAAPMTAGTTGDEGESLGGPSRSQAPELSLLEGGRMREEEGEEEEEEEEEEVSLLRARVKGDGERELELELENASLKKELARIQEKIDNADAYNTDLEQKYNTSERHFDIWIEATKVQKEKLDKANEDVVEKDKIIMALEKQVGEDSKSIKEKQGALDRHQQLLDQARVAEKKAIQRADGLEAQLESAIKDSKGLLARCSDLEQSGHMSAKELSALRVQAKIYDDAADDIKYERDRYKTLSKEYQRLKEDFDRLGFRPDPDENRKKTHASSRRSLGDELAEVGSSSESENEGDSAPRRPGHLGIPPVMPKEIERVVTQTVTKNVYIDRTKIVDRPFQVAAHHPILCWFQVELNFLILLFAFVSALTPIVARFASRVLGDPAVEVSASATTSSPITEQAGPSNATQRPPASSTESRPVAGDPQTSTAQSTDGQPPPEADLEHIRPRVWDWSTITNPKTMPQARPTIIGFACHLIVYSLLLFVYGAYAERQLWLVANDSTRIYVRQLLDHPESFRSGVSKILFMLPDGWKHTIDRLMFKTVVLGLNLKVNHPMPG</sequence>
<organism evidence="3 4">
    <name type="scientific">Oidiodendron maius (strain Zn)</name>
    <dbReference type="NCBI Taxonomy" id="913774"/>
    <lineage>
        <taxon>Eukaryota</taxon>
        <taxon>Fungi</taxon>
        <taxon>Dikarya</taxon>
        <taxon>Ascomycota</taxon>
        <taxon>Pezizomycotina</taxon>
        <taxon>Leotiomycetes</taxon>
        <taxon>Leotiomycetes incertae sedis</taxon>
        <taxon>Myxotrichaceae</taxon>
        <taxon>Oidiodendron</taxon>
    </lineage>
</organism>
<evidence type="ECO:0000313" key="3">
    <source>
        <dbReference type="EMBL" id="KIN08004.1"/>
    </source>
</evidence>
<reference evidence="3 4" key="1">
    <citation type="submission" date="2014-04" db="EMBL/GenBank/DDBJ databases">
        <authorList>
            <consortium name="DOE Joint Genome Institute"/>
            <person name="Kuo A."/>
            <person name="Martino E."/>
            <person name="Perotto S."/>
            <person name="Kohler A."/>
            <person name="Nagy L.G."/>
            <person name="Floudas D."/>
            <person name="Copeland A."/>
            <person name="Barry K.W."/>
            <person name="Cichocki N."/>
            <person name="Veneault-Fourrey C."/>
            <person name="LaButti K."/>
            <person name="Lindquist E.A."/>
            <person name="Lipzen A."/>
            <person name="Lundell T."/>
            <person name="Morin E."/>
            <person name="Murat C."/>
            <person name="Sun H."/>
            <person name="Tunlid A."/>
            <person name="Henrissat B."/>
            <person name="Grigoriev I.V."/>
            <person name="Hibbett D.S."/>
            <person name="Martin F."/>
            <person name="Nordberg H.P."/>
            <person name="Cantor M.N."/>
            <person name="Hua S.X."/>
        </authorList>
    </citation>
    <scope>NUCLEOTIDE SEQUENCE [LARGE SCALE GENOMIC DNA]</scope>
    <source>
        <strain evidence="3 4">Zn</strain>
    </source>
</reference>
<dbReference type="InParanoid" id="A0A0C3D9J2"/>
<dbReference type="STRING" id="913774.A0A0C3D9J2"/>
<feature type="region of interest" description="Disordered" evidence="1">
    <location>
        <begin position="1"/>
        <end position="38"/>
    </location>
</feature>
<feature type="region of interest" description="Disordered" evidence="1">
    <location>
        <begin position="336"/>
        <end position="392"/>
    </location>
</feature>
<feature type="compositionally biased region" description="Acidic residues" evidence="1">
    <location>
        <begin position="122"/>
        <end position="135"/>
    </location>
</feature>
<protein>
    <submittedName>
        <fullName evidence="3">Uncharacterized protein</fullName>
    </submittedName>
</protein>
<feature type="transmembrane region" description="Helical" evidence="2">
    <location>
        <begin position="548"/>
        <end position="568"/>
    </location>
</feature>
<keyword evidence="4" id="KW-1185">Reference proteome</keyword>
<dbReference type="OrthoDB" id="3563208at2759"/>
<proteinExistence type="predicted"/>
<reference evidence="4" key="2">
    <citation type="submission" date="2015-01" db="EMBL/GenBank/DDBJ databases">
        <title>Evolutionary Origins and Diversification of the Mycorrhizal Mutualists.</title>
        <authorList>
            <consortium name="DOE Joint Genome Institute"/>
            <consortium name="Mycorrhizal Genomics Consortium"/>
            <person name="Kohler A."/>
            <person name="Kuo A."/>
            <person name="Nagy L.G."/>
            <person name="Floudas D."/>
            <person name="Copeland A."/>
            <person name="Barry K.W."/>
            <person name="Cichocki N."/>
            <person name="Veneault-Fourrey C."/>
            <person name="LaButti K."/>
            <person name="Lindquist E.A."/>
            <person name="Lipzen A."/>
            <person name="Lundell T."/>
            <person name="Morin E."/>
            <person name="Murat C."/>
            <person name="Riley R."/>
            <person name="Ohm R."/>
            <person name="Sun H."/>
            <person name="Tunlid A."/>
            <person name="Henrissat B."/>
            <person name="Grigoriev I.V."/>
            <person name="Hibbett D.S."/>
            <person name="Martin F."/>
        </authorList>
    </citation>
    <scope>NUCLEOTIDE SEQUENCE [LARGE SCALE GENOMIC DNA]</scope>
    <source>
        <strain evidence="4">Zn</strain>
    </source>
</reference>
<gene>
    <name evidence="3" type="ORF">OIDMADRAFT_47881</name>
</gene>
<dbReference type="Proteomes" id="UP000054321">
    <property type="component" value="Unassembled WGS sequence"/>
</dbReference>
<evidence type="ECO:0000256" key="2">
    <source>
        <dbReference type="SAM" id="Phobius"/>
    </source>
</evidence>
<accession>A0A0C3D9J2</accession>
<feature type="compositionally biased region" description="Polar residues" evidence="1">
    <location>
        <begin position="504"/>
        <end position="514"/>
    </location>
</feature>
<feature type="compositionally biased region" description="Basic and acidic residues" evidence="1">
    <location>
        <begin position="336"/>
        <end position="347"/>
    </location>
</feature>
<dbReference type="AlphaFoldDB" id="A0A0C3D9J2"/>
<feature type="compositionally biased region" description="Polar residues" evidence="1">
    <location>
        <begin position="476"/>
        <end position="497"/>
    </location>
</feature>
<dbReference type="HOGENOM" id="CLU_430249_0_0_1"/>
<evidence type="ECO:0000256" key="1">
    <source>
        <dbReference type="SAM" id="MobiDB-lite"/>
    </source>
</evidence>
<feature type="compositionally biased region" description="Basic residues" evidence="1">
    <location>
        <begin position="70"/>
        <end position="80"/>
    </location>
</feature>
<feature type="region of interest" description="Disordered" evidence="1">
    <location>
        <begin position="70"/>
        <end position="140"/>
    </location>
</feature>
<evidence type="ECO:0000313" key="4">
    <source>
        <dbReference type="Proteomes" id="UP000054321"/>
    </source>
</evidence>
<feature type="region of interest" description="Disordered" evidence="1">
    <location>
        <begin position="471"/>
        <end position="523"/>
    </location>
</feature>